<dbReference type="Pfam" id="PF01424">
    <property type="entry name" value="R3H"/>
    <property type="match status" value="1"/>
</dbReference>
<dbReference type="SUPFAM" id="SSF118310">
    <property type="entry name" value="AN1-like Zinc finger"/>
    <property type="match status" value="1"/>
</dbReference>
<keyword evidence="10" id="KW-0862">Zinc</keyword>
<dbReference type="EMBL" id="PZQS01000011">
    <property type="protein sequence ID" value="PVD21837.1"/>
    <property type="molecule type" value="Genomic_DNA"/>
</dbReference>
<evidence type="ECO:0000256" key="15">
    <source>
        <dbReference type="PROSITE-ProRule" id="PRU00449"/>
    </source>
</evidence>
<dbReference type="SMART" id="SM00382">
    <property type="entry name" value="AAA"/>
    <property type="match status" value="1"/>
</dbReference>
<evidence type="ECO:0000256" key="9">
    <source>
        <dbReference type="ARBA" id="ARBA00022806"/>
    </source>
</evidence>
<feature type="region of interest" description="Disordered" evidence="16">
    <location>
        <begin position="690"/>
        <end position="714"/>
    </location>
</feature>
<dbReference type="GO" id="GO:0043139">
    <property type="term" value="F:5'-3' DNA helicase activity"/>
    <property type="evidence" value="ECO:0007669"/>
    <property type="project" value="TreeGrafter"/>
</dbReference>
<evidence type="ECO:0000256" key="6">
    <source>
        <dbReference type="ARBA" id="ARBA00022741"/>
    </source>
</evidence>
<dbReference type="GO" id="GO:0003723">
    <property type="term" value="F:RNA binding"/>
    <property type="evidence" value="ECO:0007669"/>
    <property type="project" value="UniProtKB-KW"/>
</dbReference>
<evidence type="ECO:0000256" key="12">
    <source>
        <dbReference type="ARBA" id="ARBA00022884"/>
    </source>
</evidence>
<evidence type="ECO:0000256" key="5">
    <source>
        <dbReference type="ARBA" id="ARBA00022723"/>
    </source>
</evidence>
<dbReference type="GO" id="GO:0005634">
    <property type="term" value="C:nucleus"/>
    <property type="evidence" value="ECO:0007669"/>
    <property type="project" value="UniProtKB-SubCell"/>
</dbReference>
<evidence type="ECO:0000256" key="8">
    <source>
        <dbReference type="ARBA" id="ARBA00022801"/>
    </source>
</evidence>
<comment type="catalytic activity">
    <reaction evidence="14">
        <text>ATP + H2O = ADP + phosphate + H(+)</text>
        <dbReference type="Rhea" id="RHEA:13065"/>
        <dbReference type="ChEBI" id="CHEBI:15377"/>
        <dbReference type="ChEBI" id="CHEBI:15378"/>
        <dbReference type="ChEBI" id="CHEBI:30616"/>
        <dbReference type="ChEBI" id="CHEBI:43474"/>
        <dbReference type="ChEBI" id="CHEBI:456216"/>
        <dbReference type="EC" id="3.6.4.12"/>
    </reaction>
    <physiologicalReaction direction="left-to-right" evidence="14">
        <dbReference type="Rhea" id="RHEA:13066"/>
    </physiologicalReaction>
</comment>
<dbReference type="PROSITE" id="PS51039">
    <property type="entry name" value="ZF_AN1"/>
    <property type="match status" value="1"/>
</dbReference>
<evidence type="ECO:0000256" key="10">
    <source>
        <dbReference type="ARBA" id="ARBA00022833"/>
    </source>
</evidence>
<feature type="domain" description="R3H" evidence="18">
    <location>
        <begin position="714"/>
        <end position="778"/>
    </location>
</feature>
<comment type="similarity">
    <text evidence="3">Belongs to the DNA2/NAM7 helicase family.</text>
</comment>
<evidence type="ECO:0000256" key="4">
    <source>
        <dbReference type="ARBA" id="ARBA00022490"/>
    </source>
</evidence>
<dbReference type="PANTHER" id="PTHR43788">
    <property type="entry name" value="DNA2/NAM7 HELICASE FAMILY MEMBER"/>
    <property type="match status" value="1"/>
</dbReference>
<name>A0A2T7NKY1_POMCA</name>
<keyword evidence="4" id="KW-0963">Cytoplasm</keyword>
<keyword evidence="12" id="KW-0694">RNA-binding</keyword>
<dbReference type="PANTHER" id="PTHR43788:SF8">
    <property type="entry name" value="DNA-BINDING PROTEIN SMUBP-2"/>
    <property type="match status" value="1"/>
</dbReference>
<dbReference type="InterPro" id="IPR001374">
    <property type="entry name" value="R3H_dom"/>
</dbReference>
<dbReference type="SMART" id="SM00393">
    <property type="entry name" value="R3H"/>
    <property type="match status" value="1"/>
</dbReference>
<dbReference type="InterPro" id="IPR035896">
    <property type="entry name" value="AN1-like_Znf"/>
</dbReference>
<dbReference type="OrthoDB" id="6513042at2759"/>
<evidence type="ECO:0000313" key="20">
    <source>
        <dbReference type="Proteomes" id="UP000245119"/>
    </source>
</evidence>
<dbReference type="FunFam" id="3.30.1370.50:FF:000002">
    <property type="entry name" value="Immunoglobulin mu DNA-binding protein 2"/>
    <property type="match status" value="1"/>
</dbReference>
<evidence type="ECO:0000259" key="17">
    <source>
        <dbReference type="PROSITE" id="PS51039"/>
    </source>
</evidence>
<feature type="compositionally biased region" description="Basic and acidic residues" evidence="16">
    <location>
        <begin position="843"/>
        <end position="854"/>
    </location>
</feature>
<dbReference type="InterPro" id="IPR003593">
    <property type="entry name" value="AAA+_ATPase"/>
</dbReference>
<keyword evidence="20" id="KW-1185">Reference proteome</keyword>
<dbReference type="InterPro" id="IPR041679">
    <property type="entry name" value="DNA2/NAM7-like_C"/>
</dbReference>
<feature type="region of interest" description="Disordered" evidence="16">
    <location>
        <begin position="825"/>
        <end position="860"/>
    </location>
</feature>
<keyword evidence="6" id="KW-0547">Nucleotide-binding</keyword>
<dbReference type="SUPFAM" id="SSF52540">
    <property type="entry name" value="P-loop containing nucleoside triphosphate hydrolases"/>
    <property type="match status" value="1"/>
</dbReference>
<dbReference type="InterPro" id="IPR000058">
    <property type="entry name" value="Znf_AN1"/>
</dbReference>
<evidence type="ECO:0000256" key="1">
    <source>
        <dbReference type="ARBA" id="ARBA00004123"/>
    </source>
</evidence>
<dbReference type="InterPro" id="IPR047187">
    <property type="entry name" value="SF1_C_Upf1"/>
</dbReference>
<evidence type="ECO:0000256" key="7">
    <source>
        <dbReference type="ARBA" id="ARBA00022771"/>
    </source>
</evidence>
<dbReference type="Pfam" id="PF21138">
    <property type="entry name" value="SMUBP-2_HCS1_1B"/>
    <property type="match status" value="1"/>
</dbReference>
<comment type="subcellular location">
    <subcellularLocation>
        <location evidence="2">Cytoplasm</location>
    </subcellularLocation>
    <subcellularLocation>
        <location evidence="1">Nucleus</location>
    </subcellularLocation>
</comment>
<dbReference type="InterPro" id="IPR041677">
    <property type="entry name" value="DNA2/NAM7_AAA_11"/>
</dbReference>
<dbReference type="GO" id="GO:0016787">
    <property type="term" value="F:hydrolase activity"/>
    <property type="evidence" value="ECO:0007669"/>
    <property type="project" value="UniProtKB-KW"/>
</dbReference>
<reference evidence="19 20" key="1">
    <citation type="submission" date="2018-04" db="EMBL/GenBank/DDBJ databases">
        <title>The genome of golden apple snail Pomacea canaliculata provides insight into stress tolerance and invasive adaptation.</title>
        <authorList>
            <person name="Liu C."/>
            <person name="Liu B."/>
            <person name="Ren Y."/>
            <person name="Zhang Y."/>
            <person name="Wang H."/>
            <person name="Li S."/>
            <person name="Jiang F."/>
            <person name="Yin L."/>
            <person name="Zhang G."/>
            <person name="Qian W."/>
            <person name="Fan W."/>
        </authorList>
    </citation>
    <scope>NUCLEOTIDE SEQUENCE [LARGE SCALE GENOMIC DNA]</scope>
    <source>
        <strain evidence="19">SZHN2017</strain>
        <tissue evidence="19">Muscle</tissue>
    </source>
</reference>
<dbReference type="GO" id="GO:0005737">
    <property type="term" value="C:cytoplasm"/>
    <property type="evidence" value="ECO:0007669"/>
    <property type="project" value="UniProtKB-SubCell"/>
</dbReference>
<dbReference type="OMA" id="TIIHGPP"/>
<evidence type="ECO:0000256" key="16">
    <source>
        <dbReference type="SAM" id="MobiDB-lite"/>
    </source>
</evidence>
<evidence type="ECO:0000313" key="19">
    <source>
        <dbReference type="EMBL" id="PVD21837.1"/>
    </source>
</evidence>
<evidence type="ECO:0000256" key="11">
    <source>
        <dbReference type="ARBA" id="ARBA00022840"/>
    </source>
</evidence>
<proteinExistence type="inferred from homology"/>
<feature type="domain" description="AN1-type" evidence="17">
    <location>
        <begin position="885"/>
        <end position="934"/>
    </location>
</feature>
<gene>
    <name evidence="19" type="ORF">C0Q70_17639</name>
</gene>
<sequence length="988" mass="109064">MLGIEQFVSRTQKLLEKERAAEIDETRVRTAQFSPKQLQQQGICLLKLEISESCTGLYGRTVLTLKTSGPVVNGELPAHKFSPGDIAGISLTNSSLQDDLLATGIVSRVSLTSIQVALEKSDESVSLDSNTNELYRLIKLANEITYKRLKRALSDLNHYSSGPVQRLINVLFGLSELTPPLLPTPIRWISSNLDTSQQEAVHFALSQPEVAVIHGPPGTGKTTTVVEIILQAVHQGLKVLALAPSNVAVDNLVERLSVHHKRVVRIGHPARVLPHIQNFCLDALISFSEQTKLLVDVRRDIEKTLKKLKGSSGKERAVIKDEIKELRREVRQREEAATSEVLLHSDVILATLTSAGPDSPLKLLRDSKFQLVVIDECSQALEAACWIGLLNGSRCVLAGDIHQLPPTILSQDAAKEGLGLTLMERVIQMYGDKVVRMLTTQYRMHKDIMLWPSQQLYKGRLQAHDSVAGHLLKDLPGVEDCPETTTPLLLVDSAGCDLMELDVPAESSKGNDGEADVVAAHVQRLIKAGVSPGDIAVISPYNLQVDLIRQKLCVEFPKLEVKTVDGFQGREKEAIVISFVRSNEKKEVGFLAENRRINVAITRARRHLAVVCDTDTVSADPFLKSLVDYITEAGEVWSAEEYLQGIQASSKSQVHSSIRVAFEATPKEGKQSKAKEGTIGKVFDEQKKPVRQKTGDPKTANILTKSGTTDRTKEEKAKEFEKVLLDLLADPLKSSMTFSSSLTSYDRMIIHEVSERLGLVHVSSGEGKERFVVVSKSNVAQTELEISDPVSNPQQGELFEKTAIVQKPLNREIVSVEKDKVNNNSAKVTEKSAKVTQQCSSDLSRKEKKKDSKPKVKVPSQVRETSKALCRIDNDDFDALLAAATAVDWKCNFKKCKTKTGTLGGNCSFCGCRFCLEHMLPELHGCGEAARVHARQNLRHEANLCHGGRPLSRHGPAERSAQLQRKLNKKLDELSQHRKRTTKKDDTS</sequence>
<dbReference type="InterPro" id="IPR027417">
    <property type="entry name" value="P-loop_NTPase"/>
</dbReference>
<dbReference type="Gene3D" id="4.10.1110.10">
    <property type="entry name" value="AN1-like Zinc finger"/>
    <property type="match status" value="1"/>
</dbReference>
<keyword evidence="13" id="KW-0539">Nucleus</keyword>
<dbReference type="InterPro" id="IPR048761">
    <property type="entry name" value="SMUBP-2_HCS1_1B"/>
</dbReference>
<evidence type="ECO:0000256" key="13">
    <source>
        <dbReference type="ARBA" id="ARBA00023242"/>
    </source>
</evidence>
<dbReference type="InterPro" id="IPR036867">
    <property type="entry name" value="R3H_dom_sf"/>
</dbReference>
<dbReference type="InterPro" id="IPR014001">
    <property type="entry name" value="Helicase_ATP-bd"/>
</dbReference>
<organism evidence="19 20">
    <name type="scientific">Pomacea canaliculata</name>
    <name type="common">Golden apple snail</name>
    <dbReference type="NCBI Taxonomy" id="400727"/>
    <lineage>
        <taxon>Eukaryota</taxon>
        <taxon>Metazoa</taxon>
        <taxon>Spiralia</taxon>
        <taxon>Lophotrochozoa</taxon>
        <taxon>Mollusca</taxon>
        <taxon>Gastropoda</taxon>
        <taxon>Caenogastropoda</taxon>
        <taxon>Architaenioglossa</taxon>
        <taxon>Ampullarioidea</taxon>
        <taxon>Ampullariidae</taxon>
        <taxon>Pomacea</taxon>
    </lineage>
</organism>
<dbReference type="NCBIfam" id="TIGR00376">
    <property type="entry name" value="IGHMBP2 family helicase"/>
    <property type="match status" value="1"/>
</dbReference>
<dbReference type="Gene3D" id="2.40.30.270">
    <property type="match status" value="1"/>
</dbReference>
<dbReference type="Proteomes" id="UP000245119">
    <property type="component" value="Linkage Group LG11"/>
</dbReference>
<dbReference type="InterPro" id="IPR050534">
    <property type="entry name" value="Coronavir_polyprotein_1ab"/>
</dbReference>
<dbReference type="Gene3D" id="3.30.1370.50">
    <property type="entry name" value="R3H-like domain"/>
    <property type="match status" value="1"/>
</dbReference>
<dbReference type="InterPro" id="IPR004483">
    <property type="entry name" value="SMUBP-2/Hcs1-like"/>
</dbReference>
<dbReference type="STRING" id="400727.A0A2T7NKY1"/>
<dbReference type="GO" id="GO:0005524">
    <property type="term" value="F:ATP binding"/>
    <property type="evidence" value="ECO:0007669"/>
    <property type="project" value="UniProtKB-KW"/>
</dbReference>
<dbReference type="CDD" id="cd18044">
    <property type="entry name" value="DEXXQc_SMUBP2"/>
    <property type="match status" value="1"/>
</dbReference>
<dbReference type="GO" id="GO:0008270">
    <property type="term" value="F:zinc ion binding"/>
    <property type="evidence" value="ECO:0007669"/>
    <property type="project" value="UniProtKB-KW"/>
</dbReference>
<keyword evidence="7 15" id="KW-0863">Zinc-finger</keyword>
<accession>A0A2T7NKY1</accession>
<protein>
    <recommendedName>
        <fullName evidence="21">R3H domain-containing protein</fullName>
    </recommendedName>
</protein>
<comment type="caution">
    <text evidence="19">The sequence shown here is derived from an EMBL/GenBank/DDBJ whole genome shotgun (WGS) entry which is preliminary data.</text>
</comment>
<dbReference type="Pfam" id="PF13086">
    <property type="entry name" value="AAA_11"/>
    <property type="match status" value="1"/>
</dbReference>
<evidence type="ECO:0000256" key="2">
    <source>
        <dbReference type="ARBA" id="ARBA00004496"/>
    </source>
</evidence>
<dbReference type="Pfam" id="PF13087">
    <property type="entry name" value="AAA_12"/>
    <property type="match status" value="1"/>
</dbReference>
<dbReference type="Gene3D" id="3.40.50.300">
    <property type="entry name" value="P-loop containing nucleotide triphosphate hydrolases"/>
    <property type="match status" value="2"/>
</dbReference>
<evidence type="ECO:0008006" key="21">
    <source>
        <dbReference type="Google" id="ProtNLM"/>
    </source>
</evidence>
<dbReference type="Pfam" id="PF01428">
    <property type="entry name" value="zf-AN1"/>
    <property type="match status" value="1"/>
</dbReference>
<evidence type="ECO:0000259" key="18">
    <source>
        <dbReference type="PROSITE" id="PS51061"/>
    </source>
</evidence>
<dbReference type="SMART" id="SM00487">
    <property type="entry name" value="DEXDc"/>
    <property type="match status" value="1"/>
</dbReference>
<keyword evidence="9" id="KW-0347">Helicase</keyword>
<dbReference type="SUPFAM" id="SSF82708">
    <property type="entry name" value="R3H domain"/>
    <property type="match status" value="1"/>
</dbReference>
<evidence type="ECO:0000256" key="14">
    <source>
        <dbReference type="ARBA" id="ARBA00048432"/>
    </source>
</evidence>
<dbReference type="AlphaFoldDB" id="A0A2T7NKY1"/>
<dbReference type="FunFam" id="3.40.50.300:FF:001146">
    <property type="entry name" value="DNA-binding protein SMUBP-2 isoform X1"/>
    <property type="match status" value="1"/>
</dbReference>
<keyword evidence="11" id="KW-0067">ATP-binding</keyword>
<keyword evidence="5" id="KW-0479">Metal-binding</keyword>
<dbReference type="CDD" id="cd18808">
    <property type="entry name" value="SF1_C_Upf1"/>
    <property type="match status" value="1"/>
</dbReference>
<dbReference type="SMART" id="SM00154">
    <property type="entry name" value="ZnF_AN1"/>
    <property type="match status" value="1"/>
</dbReference>
<keyword evidence="8" id="KW-0378">Hydrolase</keyword>
<dbReference type="GO" id="GO:0003677">
    <property type="term" value="F:DNA binding"/>
    <property type="evidence" value="ECO:0007669"/>
    <property type="project" value="InterPro"/>
</dbReference>
<evidence type="ECO:0000256" key="3">
    <source>
        <dbReference type="ARBA" id="ARBA00007913"/>
    </source>
</evidence>
<dbReference type="PROSITE" id="PS51061">
    <property type="entry name" value="R3H"/>
    <property type="match status" value="1"/>
</dbReference>
<feature type="region of interest" description="Disordered" evidence="16">
    <location>
        <begin position="946"/>
        <end position="988"/>
    </location>
</feature>